<gene>
    <name evidence="3" type="ORF">AK37_05572</name>
</gene>
<dbReference type="Pfam" id="PF05065">
    <property type="entry name" value="Phage_capsid"/>
    <property type="match status" value="1"/>
</dbReference>
<dbReference type="RefSeq" id="WP_006551109.1">
    <property type="nucleotide sequence ID" value="NZ_AHBW01000033.1"/>
</dbReference>
<evidence type="ECO:0000256" key="1">
    <source>
        <dbReference type="ARBA" id="ARBA00004328"/>
    </source>
</evidence>
<evidence type="ECO:0000259" key="2">
    <source>
        <dbReference type="Pfam" id="PF05065"/>
    </source>
</evidence>
<protein>
    <submittedName>
        <fullName evidence="3">Putative phage head</fullName>
    </submittedName>
</protein>
<sequence length="362" mass="38126">MDKKQKLAELTASAQKSIDAAKAATTDADRRRHLAEAKAAADGAKAIRHDLAIAAEAQALAAEIGDPLDPSAAGSGAKGGSKGVPLATKAGREGVAKAVADRLTGEQADGSKAALLPSGAVVVGVPDAGEVVREDRPARLLEVLPYVRATSPVWKFARQTLRDNKAAIAPAGTLKPESNYSIEVLENRLEVVAHWVGDLDRYVLSDAPSLQRFVAGELSEGVLDAAEAEIVAGDGTEGHFEGLLNVDGSITQAFDVDPLRTIRLAQAMGEVTGTAHDLVVLHPLDWARLELQRAPGSGAFDLAQSPVDSATKRVWGMTVVTPPRCRRAPRSSSTVTRWRFGRTVRCESCGPIPTATTSRTTR</sequence>
<dbReference type="EMBL" id="AHBW01000033">
    <property type="protein sequence ID" value="EHK84903.1"/>
    <property type="molecule type" value="Genomic_DNA"/>
</dbReference>
<dbReference type="Proteomes" id="UP000005064">
    <property type="component" value="Unassembled WGS sequence"/>
</dbReference>
<feature type="domain" description="Phage capsid-like C-terminal" evidence="2">
    <location>
        <begin position="147"/>
        <end position="325"/>
    </location>
</feature>
<comment type="caution">
    <text evidence="3">The sequence shown here is derived from an EMBL/GenBank/DDBJ whole genome shotgun (WGS) entry which is preliminary data.</text>
</comment>
<evidence type="ECO:0000313" key="4">
    <source>
        <dbReference type="Proteomes" id="UP000005064"/>
    </source>
</evidence>
<name>H0JND1_9NOCA</name>
<evidence type="ECO:0000313" key="3">
    <source>
        <dbReference type="EMBL" id="EHK84903.1"/>
    </source>
</evidence>
<accession>H0JND1</accession>
<organism evidence="3 4">
    <name type="scientific">Rhodococcus pyridinivorans AK37</name>
    <dbReference type="NCBI Taxonomy" id="1114960"/>
    <lineage>
        <taxon>Bacteria</taxon>
        <taxon>Bacillati</taxon>
        <taxon>Actinomycetota</taxon>
        <taxon>Actinomycetes</taxon>
        <taxon>Mycobacteriales</taxon>
        <taxon>Nocardiaceae</taxon>
        <taxon>Rhodococcus</taxon>
    </lineage>
</organism>
<dbReference type="SUPFAM" id="SSF56563">
    <property type="entry name" value="Major capsid protein gp5"/>
    <property type="match status" value="1"/>
</dbReference>
<comment type="subcellular location">
    <subcellularLocation>
        <location evidence="1">Virion</location>
    </subcellularLocation>
</comment>
<dbReference type="PATRIC" id="fig|1114960.4.peg.1120"/>
<dbReference type="NCBIfam" id="TIGR01554">
    <property type="entry name" value="major_cap_HK97"/>
    <property type="match status" value="1"/>
</dbReference>
<proteinExistence type="predicted"/>
<reference evidence="3 4" key="1">
    <citation type="submission" date="2011-12" db="EMBL/GenBank/DDBJ databases">
        <authorList>
            <person name="Kriszt B."/>
            <person name="Tancsics A."/>
            <person name="Cserhati M."/>
            <person name="Toth A."/>
            <person name="Nagy I."/>
            <person name="Horvath B."/>
            <person name="Tamura T."/>
            <person name="Kukolya J."/>
            <person name="Szoboszlay S."/>
        </authorList>
    </citation>
    <scope>NUCLEOTIDE SEQUENCE [LARGE SCALE GENOMIC DNA]</scope>
    <source>
        <strain evidence="3 4">AK37</strain>
    </source>
</reference>
<dbReference type="AlphaFoldDB" id="H0JND1"/>
<dbReference type="Gene3D" id="3.30.2400.10">
    <property type="entry name" value="Major capsid protein gp5"/>
    <property type="match status" value="1"/>
</dbReference>
<dbReference type="InterPro" id="IPR024455">
    <property type="entry name" value="Phage_capsid"/>
</dbReference>
<dbReference type="InterPro" id="IPR054612">
    <property type="entry name" value="Phage_capsid-like_C"/>
</dbReference>